<dbReference type="InterPro" id="IPR003615">
    <property type="entry name" value="HNH_nuc"/>
</dbReference>
<dbReference type="Proteomes" id="UP000239711">
    <property type="component" value="Unassembled WGS sequence"/>
</dbReference>
<reference evidence="1 2" key="1">
    <citation type="submission" date="2018-02" db="EMBL/GenBank/DDBJ databases">
        <title>The draft genome of Sphingobacterium sp. 5JN-11.</title>
        <authorList>
            <person name="Liu L."/>
            <person name="Li L."/>
            <person name="Liang L."/>
            <person name="Zhang X."/>
            <person name="Wang T."/>
        </authorList>
    </citation>
    <scope>NUCLEOTIDE SEQUENCE [LARGE SCALE GENOMIC DNA]</scope>
    <source>
        <strain evidence="1 2">5JN-11</strain>
    </source>
</reference>
<evidence type="ECO:0000313" key="2">
    <source>
        <dbReference type="Proteomes" id="UP000239711"/>
    </source>
</evidence>
<dbReference type="PANTHER" id="PTHR47691">
    <property type="entry name" value="REGULATOR-RELATED"/>
    <property type="match status" value="1"/>
</dbReference>
<protein>
    <recommendedName>
        <fullName evidence="3">HNH nuclease domain-containing protein</fullName>
    </recommendedName>
</protein>
<dbReference type="Gene3D" id="1.10.30.50">
    <property type="match status" value="1"/>
</dbReference>
<dbReference type="SUPFAM" id="SSF52540">
    <property type="entry name" value="P-loop containing nucleoside triphosphate hydrolases"/>
    <property type="match status" value="1"/>
</dbReference>
<accession>A0A2S9J4G1</accession>
<dbReference type="Gene3D" id="1.25.40.10">
    <property type="entry name" value="Tetratricopeptide repeat domain"/>
    <property type="match status" value="1"/>
</dbReference>
<dbReference type="InterPro" id="IPR011990">
    <property type="entry name" value="TPR-like_helical_dom_sf"/>
</dbReference>
<dbReference type="AlphaFoldDB" id="A0A2S9J4G1"/>
<dbReference type="Gene3D" id="3.40.50.300">
    <property type="entry name" value="P-loop containing nucleotide triphosphate hydrolases"/>
    <property type="match status" value="1"/>
</dbReference>
<sequence>MLINENEAAVYLGISKELLFSFVKSGYNGRTLKVNSDISNNFFDINDLQEWNTFLHTPLIKKGEKRPDIPLSIREYLKVESNGKCARCGSGHRLDNAHINSWSDSFSHHPHNLIRLCTDCHTKYDDGIISKEEIIKLKERLIEKLKVENTSFNIDVSNHRLPKLIEDFSGREFELTKLSELYSQNRLICIEGVGGMGKTQLLLKFIEREKLKVNWFNIETFSGFQDFIVELFNRFQVSDFDQLLDVINSEDAILVFDGIETLWSNFQDKVTQLLKQLNDYADNAKIIFTTQFNSLGFDVNLGVLKLSDGLNEKDSFTLLSKKNSSIKIDDKNISEIISFSDGHPLTLILVAGLIYMIRSPEDVWKSINEAGVSFIQDPNHKEHKKSTSLEVCFDLVYKTLDEKQRWLLMYLSLFPAGCKIPFLEILIRKDSIFKSKTEIKMSIAFLSQYNLVDFDEDYLGLERSIILNPIRFFVRKKTWNNSKELLHAIQLEAFQNLVFEAITLYSTYMLSDEVEYGIVHYEIELPNYLFAFKKAVHASYCDECRKRSDREKYLRIITGLSAGLYKYLFTRGKISYGIEINKQGAKAHLELEEFDLAIDDLNQVAILNWRIGNKEETRSVLLEMQRCEALSGERFSTVRFIEGEILRETNARTAIEKFQEAISICEINLKINPDDRAPKGNIGNMLSEIGRTYERYLNDSKTALEYYVKGYNIQREIKDYTNMFCNSHHIGNCYADAGLFDKSLEYYREALEGFTKYGQQQYIGNSLSEIGRIRISNPDLDYSFLTKDILLMGLDDIQYEIAVTDKINFYLESKLWRIIGVVALSEHSLMLTDWAHSLVRTLDKKHISEWSLPYFFAKIAIISNELESDKNNAEKLEEIKFLCGLHESEVIHDILDPFAWLSLWLKEKNIMDISRGDLYFEIENAFWDNNEDD</sequence>
<evidence type="ECO:0008006" key="3">
    <source>
        <dbReference type="Google" id="ProtNLM"/>
    </source>
</evidence>
<dbReference type="InterPro" id="IPR027417">
    <property type="entry name" value="P-loop_NTPase"/>
</dbReference>
<organism evidence="1 2">
    <name type="scientific">Sphingobacterium haloxyli</name>
    <dbReference type="NCBI Taxonomy" id="2100533"/>
    <lineage>
        <taxon>Bacteria</taxon>
        <taxon>Pseudomonadati</taxon>
        <taxon>Bacteroidota</taxon>
        <taxon>Sphingobacteriia</taxon>
        <taxon>Sphingobacteriales</taxon>
        <taxon>Sphingobacteriaceae</taxon>
        <taxon>Sphingobacterium</taxon>
    </lineage>
</organism>
<dbReference type="PANTHER" id="PTHR47691:SF3">
    <property type="entry name" value="HTH-TYPE TRANSCRIPTIONAL REGULATOR RV0890C-RELATED"/>
    <property type="match status" value="1"/>
</dbReference>
<dbReference type="OrthoDB" id="67788at2"/>
<dbReference type="SUPFAM" id="SSF48452">
    <property type="entry name" value="TPR-like"/>
    <property type="match status" value="1"/>
</dbReference>
<dbReference type="EMBL" id="PVBQ01000006">
    <property type="protein sequence ID" value="PRD47619.1"/>
    <property type="molecule type" value="Genomic_DNA"/>
</dbReference>
<dbReference type="CDD" id="cd00085">
    <property type="entry name" value="HNHc"/>
    <property type="match status" value="1"/>
</dbReference>
<comment type="caution">
    <text evidence="1">The sequence shown here is derived from an EMBL/GenBank/DDBJ whole genome shotgun (WGS) entry which is preliminary data.</text>
</comment>
<keyword evidence="2" id="KW-1185">Reference proteome</keyword>
<proteinExistence type="predicted"/>
<evidence type="ECO:0000313" key="1">
    <source>
        <dbReference type="EMBL" id="PRD47619.1"/>
    </source>
</evidence>
<dbReference type="RefSeq" id="WP_105716842.1">
    <property type="nucleotide sequence ID" value="NZ_PVBQ01000006.1"/>
</dbReference>
<gene>
    <name evidence="1" type="ORF">C5745_09940</name>
</gene>
<name>A0A2S9J4G1_9SPHI</name>